<sequence length="405" mass="46826">MRKLDAKEPWGAERLEAELEAARDGLRGLDRNIRKILGRDVPDGENTIQPPTRIQQKRPLQEDRRRSALDFSNTNNETPGAKRRWQAPPGEPKTVFSRLSARVPSNADDSADEDDTAIKPAVSSRVIATPREVPSRQEVIRRERVDERSRQRNKRMFGALLGTLQKFRQEETKLKAKEDKKAEVEARVEEAGRREKEELRKERQQLFLSRKRQLAEVRALEAKLARSKQFQEWRAVQLPLASFIRTRSQPSIYYLPKRPHPRTDILLAQSAKELHEEVERREKALVEELELIEVQVGLAKHQQNDNNVVQNTQEEVPRSVEEGEENRDPNPEVNIVENLKIEVALPPTMLLTPPTESPKIEPEESVPITTDLAKEEEVQEKQEDHQEQEDKDDHEDQVQEDENNG</sequence>
<dbReference type="PANTHER" id="PTHR12707:SF0">
    <property type="entry name" value="PININ"/>
    <property type="match status" value="1"/>
</dbReference>
<dbReference type="GeneID" id="107266498"/>
<feature type="compositionally biased region" description="Low complexity" evidence="9">
    <location>
        <begin position="345"/>
        <end position="354"/>
    </location>
</feature>
<feature type="region of interest" description="Disordered" evidence="9">
    <location>
        <begin position="36"/>
        <end position="93"/>
    </location>
</feature>
<feature type="compositionally biased region" description="Basic and acidic residues" evidence="9">
    <location>
        <begin position="315"/>
        <end position="330"/>
    </location>
</feature>
<evidence type="ECO:0000256" key="3">
    <source>
        <dbReference type="ARBA" id="ARBA00022664"/>
    </source>
</evidence>
<dbReference type="RefSeq" id="XP_015592532.1">
    <property type="nucleotide sequence ID" value="XM_015737046.2"/>
</dbReference>
<dbReference type="Proteomes" id="UP000694920">
    <property type="component" value="Unplaced"/>
</dbReference>
<evidence type="ECO:0000256" key="8">
    <source>
        <dbReference type="SAM" id="Coils"/>
    </source>
</evidence>
<accession>A0AAJ7BRH1</accession>
<feature type="region of interest" description="Disordered" evidence="9">
    <location>
        <begin position="303"/>
        <end position="405"/>
    </location>
</feature>
<feature type="coiled-coil region" evidence="8">
    <location>
        <begin position="167"/>
        <end position="216"/>
    </location>
</feature>
<evidence type="ECO:0000256" key="5">
    <source>
        <dbReference type="ARBA" id="ARBA00023163"/>
    </source>
</evidence>
<keyword evidence="6" id="KW-0508">mRNA splicing</keyword>
<dbReference type="GO" id="GO:0071013">
    <property type="term" value="C:catalytic step 2 spliceosome"/>
    <property type="evidence" value="ECO:0007669"/>
    <property type="project" value="TreeGrafter"/>
</dbReference>
<name>A0AAJ7BRH1_CEPCN</name>
<feature type="coiled-coil region" evidence="8">
    <location>
        <begin position="268"/>
        <end position="295"/>
    </location>
</feature>
<feature type="compositionally biased region" description="Basic and acidic residues" evidence="9">
    <location>
        <begin position="59"/>
        <end position="68"/>
    </location>
</feature>
<feature type="compositionally biased region" description="Acidic residues" evidence="9">
    <location>
        <begin position="386"/>
        <end position="405"/>
    </location>
</feature>
<dbReference type="Pfam" id="PF04696">
    <property type="entry name" value="Pinin_SDK_memA"/>
    <property type="match status" value="1"/>
</dbReference>
<feature type="compositionally biased region" description="Low complexity" evidence="9">
    <location>
        <begin position="303"/>
        <end position="314"/>
    </location>
</feature>
<dbReference type="AlphaFoldDB" id="A0AAJ7BRH1"/>
<evidence type="ECO:0000256" key="9">
    <source>
        <dbReference type="SAM" id="MobiDB-lite"/>
    </source>
</evidence>
<keyword evidence="5" id="KW-0804">Transcription</keyword>
<keyword evidence="11" id="KW-1185">Reference proteome</keyword>
<keyword evidence="7" id="KW-0539">Nucleus</keyword>
<dbReference type="InterPro" id="IPR039853">
    <property type="entry name" value="Pinin"/>
</dbReference>
<feature type="compositionally biased region" description="Basic and acidic residues" evidence="9">
    <location>
        <begin position="372"/>
        <end position="385"/>
    </location>
</feature>
<evidence type="ECO:0000259" key="10">
    <source>
        <dbReference type="Pfam" id="PF04696"/>
    </source>
</evidence>
<evidence type="ECO:0000256" key="1">
    <source>
        <dbReference type="ARBA" id="ARBA00004123"/>
    </source>
</evidence>
<evidence type="ECO:0000313" key="11">
    <source>
        <dbReference type="Proteomes" id="UP000694920"/>
    </source>
</evidence>
<evidence type="ECO:0000256" key="2">
    <source>
        <dbReference type="ARBA" id="ARBA00010386"/>
    </source>
</evidence>
<dbReference type="PANTHER" id="PTHR12707">
    <property type="entry name" value="PINN"/>
    <property type="match status" value="1"/>
</dbReference>
<organism evidence="11 12">
    <name type="scientific">Cephus cinctus</name>
    <name type="common">Wheat stem sawfly</name>
    <dbReference type="NCBI Taxonomy" id="211228"/>
    <lineage>
        <taxon>Eukaryota</taxon>
        <taxon>Metazoa</taxon>
        <taxon>Ecdysozoa</taxon>
        <taxon>Arthropoda</taxon>
        <taxon>Hexapoda</taxon>
        <taxon>Insecta</taxon>
        <taxon>Pterygota</taxon>
        <taxon>Neoptera</taxon>
        <taxon>Endopterygota</taxon>
        <taxon>Hymenoptera</taxon>
        <taxon>Cephoidea</taxon>
        <taxon>Cephidae</taxon>
        <taxon>Cephus</taxon>
    </lineage>
</organism>
<proteinExistence type="inferred from homology"/>
<reference evidence="12" key="1">
    <citation type="submission" date="2025-08" db="UniProtKB">
        <authorList>
            <consortium name="RefSeq"/>
        </authorList>
    </citation>
    <scope>IDENTIFICATION</scope>
</reference>
<dbReference type="GO" id="GO:0008380">
    <property type="term" value="P:RNA splicing"/>
    <property type="evidence" value="ECO:0007669"/>
    <property type="project" value="UniProtKB-KW"/>
</dbReference>
<dbReference type="CTD" id="5411"/>
<dbReference type="InterPro" id="IPR006786">
    <property type="entry name" value="Pinin_SDK_MemA"/>
</dbReference>
<evidence type="ECO:0000313" key="12">
    <source>
        <dbReference type="RefSeq" id="XP_015592532.1"/>
    </source>
</evidence>
<protein>
    <submittedName>
        <fullName evidence="12">Pinin</fullName>
    </submittedName>
</protein>
<comment type="similarity">
    <text evidence="2">Belongs to the pinin family.</text>
</comment>
<comment type="subcellular location">
    <subcellularLocation>
        <location evidence="1">Nucleus</location>
    </subcellularLocation>
</comment>
<evidence type="ECO:0000256" key="7">
    <source>
        <dbReference type="ARBA" id="ARBA00023242"/>
    </source>
</evidence>
<evidence type="ECO:0000256" key="6">
    <source>
        <dbReference type="ARBA" id="ARBA00023187"/>
    </source>
</evidence>
<dbReference type="KEGG" id="ccin:107266498"/>
<keyword evidence="8" id="KW-0175">Coiled coil</keyword>
<evidence type="ECO:0000256" key="4">
    <source>
        <dbReference type="ARBA" id="ARBA00023015"/>
    </source>
</evidence>
<dbReference type="GO" id="GO:0006397">
    <property type="term" value="P:mRNA processing"/>
    <property type="evidence" value="ECO:0007669"/>
    <property type="project" value="UniProtKB-KW"/>
</dbReference>
<keyword evidence="3" id="KW-0507">mRNA processing</keyword>
<gene>
    <name evidence="12" type="primary">LOC107266498</name>
</gene>
<feature type="domain" description="Pinin/SDK/MemA protein" evidence="10">
    <location>
        <begin position="148"/>
        <end position="271"/>
    </location>
</feature>
<keyword evidence="4" id="KW-0805">Transcription regulation</keyword>